<name>A0A811UEK4_CERCA</name>
<organism evidence="1 2">
    <name type="scientific">Ceratitis capitata</name>
    <name type="common">Mediterranean fruit fly</name>
    <name type="synonym">Tephritis capitata</name>
    <dbReference type="NCBI Taxonomy" id="7213"/>
    <lineage>
        <taxon>Eukaryota</taxon>
        <taxon>Metazoa</taxon>
        <taxon>Ecdysozoa</taxon>
        <taxon>Arthropoda</taxon>
        <taxon>Hexapoda</taxon>
        <taxon>Insecta</taxon>
        <taxon>Pterygota</taxon>
        <taxon>Neoptera</taxon>
        <taxon>Endopterygota</taxon>
        <taxon>Diptera</taxon>
        <taxon>Brachycera</taxon>
        <taxon>Muscomorpha</taxon>
        <taxon>Tephritoidea</taxon>
        <taxon>Tephritidae</taxon>
        <taxon>Ceratitis</taxon>
        <taxon>Ceratitis</taxon>
    </lineage>
</organism>
<dbReference type="Proteomes" id="UP000606786">
    <property type="component" value="Unassembled WGS sequence"/>
</dbReference>
<gene>
    <name evidence="1" type="ORF">CCAP1982_LOCUS5865</name>
</gene>
<proteinExistence type="predicted"/>
<reference evidence="1" key="1">
    <citation type="submission" date="2020-11" db="EMBL/GenBank/DDBJ databases">
        <authorList>
            <person name="Whitehead M."/>
        </authorList>
    </citation>
    <scope>NUCLEOTIDE SEQUENCE</scope>
    <source>
        <strain evidence="1">EGII</strain>
    </source>
</reference>
<protein>
    <submittedName>
        <fullName evidence="1">(Mediterranean fruit fly) hypothetical protein</fullName>
    </submittedName>
</protein>
<accession>A0A811UEK4</accession>
<evidence type="ECO:0000313" key="1">
    <source>
        <dbReference type="EMBL" id="CAD6997231.1"/>
    </source>
</evidence>
<sequence>MSQHNCVNHRTPCRLCGKDGDEVDMTSSPISMCSGHEGNNYVDFKRDNGLRLRIFQYDTATEESQKSPKKIFMCKGNYKSDALRLAASGNMVNEDGNITSTFVQWLHNMPATTTNTWDNQTGVEPLPEAVVKDIEAHLQQPQQRRSRRSYRREVDGQHYRIRITRTNMVTISLITAGEDSM</sequence>
<comment type="caution">
    <text evidence="1">The sequence shown here is derived from an EMBL/GenBank/DDBJ whole genome shotgun (WGS) entry which is preliminary data.</text>
</comment>
<dbReference type="EMBL" id="CAJHJT010000012">
    <property type="protein sequence ID" value="CAD6997231.1"/>
    <property type="molecule type" value="Genomic_DNA"/>
</dbReference>
<keyword evidence="2" id="KW-1185">Reference proteome</keyword>
<dbReference type="AlphaFoldDB" id="A0A811UEK4"/>
<evidence type="ECO:0000313" key="2">
    <source>
        <dbReference type="Proteomes" id="UP000606786"/>
    </source>
</evidence>